<dbReference type="Proteomes" id="UP000325141">
    <property type="component" value="Unassembled WGS sequence"/>
</dbReference>
<feature type="signal peptide" evidence="1">
    <location>
        <begin position="1"/>
        <end position="21"/>
    </location>
</feature>
<dbReference type="RefSeq" id="WP_150010579.1">
    <property type="nucleotide sequence ID" value="NZ_VWSG01000002.1"/>
</dbReference>
<reference evidence="2 3" key="1">
    <citation type="submission" date="2019-09" db="EMBL/GenBank/DDBJ databases">
        <title>Genome sequence and assembly of Flavobacterium sp.</title>
        <authorList>
            <person name="Chhetri G."/>
        </authorList>
    </citation>
    <scope>NUCLEOTIDE SEQUENCE [LARGE SCALE GENOMIC DNA]</scope>
    <source>
        <strain evidence="2 3">SNL9</strain>
    </source>
</reference>
<keyword evidence="3" id="KW-1185">Reference proteome</keyword>
<protein>
    <recommendedName>
        <fullName evidence="4">WD40-like Beta Propeller Repeat</fullName>
    </recommendedName>
</protein>
<keyword evidence="1" id="KW-0732">Signal</keyword>
<feature type="chain" id="PRO_5024281683" description="WD40-like Beta Propeller Repeat" evidence="1">
    <location>
        <begin position="22"/>
        <end position="320"/>
    </location>
</feature>
<evidence type="ECO:0000256" key="1">
    <source>
        <dbReference type="SAM" id="SignalP"/>
    </source>
</evidence>
<proteinExistence type="predicted"/>
<comment type="caution">
    <text evidence="2">The sequence shown here is derived from an EMBL/GenBank/DDBJ whole genome shotgun (WGS) entry which is preliminary data.</text>
</comment>
<evidence type="ECO:0000313" key="2">
    <source>
        <dbReference type="EMBL" id="KAA5537881.1"/>
    </source>
</evidence>
<dbReference type="PROSITE" id="PS51257">
    <property type="entry name" value="PROKAR_LIPOPROTEIN"/>
    <property type="match status" value="1"/>
</dbReference>
<accession>A0A5M6CRI1</accession>
<dbReference type="SUPFAM" id="SSF82171">
    <property type="entry name" value="DPP6 N-terminal domain-like"/>
    <property type="match status" value="1"/>
</dbReference>
<dbReference type="EMBL" id="VWSG01000002">
    <property type="protein sequence ID" value="KAA5537881.1"/>
    <property type="molecule type" value="Genomic_DNA"/>
</dbReference>
<dbReference type="Gene3D" id="2.120.10.30">
    <property type="entry name" value="TolB, C-terminal domain"/>
    <property type="match status" value="1"/>
</dbReference>
<sequence>MKNLFSILCFVLLVSCSSDNGSDINTSPNSYPPDLTGTIYYKWATEGILKVTFPSATGGSFIGDDSKLNSFDVSRDGKYRLTATNASTLGNYVVKFTLSNMDNGSIVNEFNYTSPAGNSYCKGQLSPDNSLILVESNDEEDGITLLKTDGELLVRLDGLNNTPFSMDDMAMWLPGNELLVTHGNNIIRIPPPYTSGTLIKEMNYADWGHLAVNHQGTQLAVRIDNHIYTMGIDGNNMRQVTTSNFKESRPVFSPDSKYLMVGSNYRQSSIMGYSWDMKIIPNDGKEYNVGPVETNSPGVLPILWKGDDKIVTGSGDVVWK</sequence>
<dbReference type="AlphaFoldDB" id="A0A5M6CRI1"/>
<name>A0A5M6CRI1_9FLAO</name>
<evidence type="ECO:0008006" key="4">
    <source>
        <dbReference type="Google" id="ProtNLM"/>
    </source>
</evidence>
<gene>
    <name evidence="2" type="ORF">F0460_04250</name>
</gene>
<evidence type="ECO:0000313" key="3">
    <source>
        <dbReference type="Proteomes" id="UP000325141"/>
    </source>
</evidence>
<dbReference type="InterPro" id="IPR011042">
    <property type="entry name" value="6-blade_b-propeller_TolB-like"/>
</dbReference>
<organism evidence="2 3">
    <name type="scientific">Paenimyroides baculatum</name>
    <dbReference type="NCBI Taxonomy" id="2608000"/>
    <lineage>
        <taxon>Bacteria</taxon>
        <taxon>Pseudomonadati</taxon>
        <taxon>Bacteroidota</taxon>
        <taxon>Flavobacteriia</taxon>
        <taxon>Flavobacteriales</taxon>
        <taxon>Flavobacteriaceae</taxon>
        <taxon>Paenimyroides</taxon>
    </lineage>
</organism>